<dbReference type="InterPro" id="IPR016163">
    <property type="entry name" value="Ald_DH_C"/>
</dbReference>
<evidence type="ECO:0000313" key="5">
    <source>
        <dbReference type="EMBL" id="MEW9854060.1"/>
    </source>
</evidence>
<feature type="domain" description="Aldehyde dehydrogenase" evidence="4">
    <location>
        <begin position="28"/>
        <end position="484"/>
    </location>
</feature>
<evidence type="ECO:0000256" key="1">
    <source>
        <dbReference type="ARBA" id="ARBA00023002"/>
    </source>
</evidence>
<dbReference type="PROSITE" id="PS00687">
    <property type="entry name" value="ALDEHYDE_DEHYDR_GLU"/>
    <property type="match status" value="1"/>
</dbReference>
<evidence type="ECO:0000259" key="4">
    <source>
        <dbReference type="Pfam" id="PF00171"/>
    </source>
</evidence>
<reference evidence="5 6" key="1">
    <citation type="submission" date="2024-06" db="EMBL/GenBank/DDBJ databases">
        <title>Novosphingobium rhizovicinus M1R2S20.</title>
        <authorList>
            <person name="Sun J.-Q."/>
        </authorList>
    </citation>
    <scope>NUCLEOTIDE SEQUENCE [LARGE SCALE GENOMIC DNA]</scope>
    <source>
        <strain evidence="5 6">M1R2S20</strain>
    </source>
</reference>
<dbReference type="InterPro" id="IPR016161">
    <property type="entry name" value="Ald_DH/histidinol_DH"/>
</dbReference>
<dbReference type="InterPro" id="IPR015590">
    <property type="entry name" value="Aldehyde_DH_dom"/>
</dbReference>
<gene>
    <name evidence="5" type="ORF">ABUH87_02540</name>
</gene>
<keyword evidence="6" id="KW-1185">Reference proteome</keyword>
<protein>
    <submittedName>
        <fullName evidence="5">Aldehyde dehydrogenase</fullName>
    </submittedName>
</protein>
<sequence length="495" mass="51910">MGFRDPDAAALPQFANIIGGKREAEGSGEVVAHVYPATGRVTREFRMASADDVERAVAAARAAQPGWRALPGDKRRDLMFKIAALFEARSAEIAPSLVAENGSVAMTAPFMGYDAAQKFRYFGGWCDKIHGRTVPMWGAPAHDYVAFEPYGVVGVIVPWNGPLFAATMVMAPALAAGNCVVLKSPDLAPYSVMKLVELLQEAGIPDGVVNLVTGGADVGEAMVRHHGIDKIEFIGSGGTATKVLTSAAQSLKPVGLELGGKSAVIVFDDADVMVAAKKGLSGAVSSNGQGCVNGTRLLVQRSIYDQYLQMLAAMASHVKAGDPFDASTVLGPVISNAALGRIQGMIDRSTGEGGRVVAGGKRLDGEFADGFYLPVTVVADVANDSEIAQKEVFGPVLVATPFDTEEEAIALANGTEYGLGAYVHTQNLRRAHHVASQLHAGMIHVNGAGEAMQPNCPFGGFKKSGHGRLGGVEGLHEFLQPKNIWMSMAAPEQGQ</sequence>
<evidence type="ECO:0000256" key="3">
    <source>
        <dbReference type="RuleBase" id="RU003345"/>
    </source>
</evidence>
<feature type="active site" evidence="2">
    <location>
        <position position="257"/>
    </location>
</feature>
<name>A0ABV3R965_9SPHN</name>
<dbReference type="InterPro" id="IPR016162">
    <property type="entry name" value="Ald_DH_N"/>
</dbReference>
<dbReference type="SUPFAM" id="SSF53720">
    <property type="entry name" value="ALDH-like"/>
    <property type="match status" value="1"/>
</dbReference>
<comment type="caution">
    <text evidence="5">The sequence shown here is derived from an EMBL/GenBank/DDBJ whole genome shotgun (WGS) entry which is preliminary data.</text>
</comment>
<dbReference type="Gene3D" id="3.40.605.10">
    <property type="entry name" value="Aldehyde Dehydrogenase, Chain A, domain 1"/>
    <property type="match status" value="1"/>
</dbReference>
<comment type="similarity">
    <text evidence="3">Belongs to the aldehyde dehydrogenase family.</text>
</comment>
<evidence type="ECO:0000313" key="6">
    <source>
        <dbReference type="Proteomes" id="UP001556118"/>
    </source>
</evidence>
<dbReference type="Proteomes" id="UP001556118">
    <property type="component" value="Unassembled WGS sequence"/>
</dbReference>
<proteinExistence type="inferred from homology"/>
<dbReference type="EMBL" id="JBFNXR010000017">
    <property type="protein sequence ID" value="MEW9854060.1"/>
    <property type="molecule type" value="Genomic_DNA"/>
</dbReference>
<evidence type="ECO:0000256" key="2">
    <source>
        <dbReference type="PROSITE-ProRule" id="PRU10007"/>
    </source>
</evidence>
<dbReference type="RefSeq" id="WP_367768973.1">
    <property type="nucleotide sequence ID" value="NZ_JBFNXR010000017.1"/>
</dbReference>
<dbReference type="Gene3D" id="3.40.309.10">
    <property type="entry name" value="Aldehyde Dehydrogenase, Chain A, domain 2"/>
    <property type="match status" value="1"/>
</dbReference>
<dbReference type="InterPro" id="IPR029510">
    <property type="entry name" value="Ald_DH_CS_GLU"/>
</dbReference>
<dbReference type="Pfam" id="PF00171">
    <property type="entry name" value="Aldedh"/>
    <property type="match status" value="1"/>
</dbReference>
<dbReference type="PANTHER" id="PTHR11699">
    <property type="entry name" value="ALDEHYDE DEHYDROGENASE-RELATED"/>
    <property type="match status" value="1"/>
</dbReference>
<organism evidence="5 6">
    <name type="scientific">Novosphingobium rhizovicinum</name>
    <dbReference type="NCBI Taxonomy" id="3228928"/>
    <lineage>
        <taxon>Bacteria</taxon>
        <taxon>Pseudomonadati</taxon>
        <taxon>Pseudomonadota</taxon>
        <taxon>Alphaproteobacteria</taxon>
        <taxon>Sphingomonadales</taxon>
        <taxon>Sphingomonadaceae</taxon>
        <taxon>Novosphingobium</taxon>
    </lineage>
</organism>
<accession>A0ABV3R965</accession>
<keyword evidence="1 3" id="KW-0560">Oxidoreductase</keyword>